<dbReference type="EMBL" id="JANSHE010003001">
    <property type="protein sequence ID" value="KAJ2988245.1"/>
    <property type="molecule type" value="Genomic_DNA"/>
</dbReference>
<organism evidence="1 2">
    <name type="scientific">Trametes sanguinea</name>
    <dbReference type="NCBI Taxonomy" id="158606"/>
    <lineage>
        <taxon>Eukaryota</taxon>
        <taxon>Fungi</taxon>
        <taxon>Dikarya</taxon>
        <taxon>Basidiomycota</taxon>
        <taxon>Agaricomycotina</taxon>
        <taxon>Agaricomycetes</taxon>
        <taxon>Polyporales</taxon>
        <taxon>Polyporaceae</taxon>
        <taxon>Trametes</taxon>
    </lineage>
</organism>
<comment type="caution">
    <text evidence="1">The sequence shown here is derived from an EMBL/GenBank/DDBJ whole genome shotgun (WGS) entry which is preliminary data.</text>
</comment>
<proteinExistence type="predicted"/>
<gene>
    <name evidence="1" type="ORF">NUW54_g9173</name>
</gene>
<evidence type="ECO:0000313" key="1">
    <source>
        <dbReference type="EMBL" id="KAJ2988245.1"/>
    </source>
</evidence>
<sequence>MSESLPDSADILIVGAGPTGLSLALALQQQKCDDVLVVDGAAQGENTSRAVAVHAATIEAFESIGCAESILQAARKISGTVVQSKRTRFETATFPPLAQYTKFPLAIAIPQHITEKILGQAVRDRGVRISRPHKVISVQPDPESPKVSNVIFEDGHILRARVVVGADGARSIVSPIC</sequence>
<accession>A0ACC1P9G2</accession>
<reference evidence="1" key="1">
    <citation type="submission" date="2022-08" db="EMBL/GenBank/DDBJ databases">
        <title>Genome Sequence of Pycnoporus sanguineus.</title>
        <authorList>
            <person name="Buettner E."/>
        </authorList>
    </citation>
    <scope>NUCLEOTIDE SEQUENCE</scope>
    <source>
        <strain evidence="1">CG-C14</strain>
    </source>
</reference>
<name>A0ACC1P9G2_9APHY</name>
<protein>
    <submittedName>
        <fullName evidence="1">Uncharacterized protein</fullName>
    </submittedName>
</protein>
<dbReference type="Proteomes" id="UP001144978">
    <property type="component" value="Unassembled WGS sequence"/>
</dbReference>
<keyword evidence="2" id="KW-1185">Reference proteome</keyword>
<evidence type="ECO:0000313" key="2">
    <source>
        <dbReference type="Proteomes" id="UP001144978"/>
    </source>
</evidence>